<evidence type="ECO:0000313" key="2">
    <source>
        <dbReference type="WBParaSite" id="MBELARI_LOCUS15012"/>
    </source>
</evidence>
<keyword evidence="1" id="KW-1185">Reference proteome</keyword>
<protein>
    <submittedName>
        <fullName evidence="2">Uncharacterized protein</fullName>
    </submittedName>
</protein>
<name>A0AAF3EM58_9BILA</name>
<proteinExistence type="predicted"/>
<reference evidence="2" key="1">
    <citation type="submission" date="2024-02" db="UniProtKB">
        <authorList>
            <consortium name="WormBaseParasite"/>
        </authorList>
    </citation>
    <scope>IDENTIFICATION</scope>
</reference>
<dbReference type="WBParaSite" id="MBELARI_LOCUS15012">
    <property type="protein sequence ID" value="MBELARI_LOCUS15012"/>
    <property type="gene ID" value="MBELARI_LOCUS15012"/>
</dbReference>
<dbReference type="AlphaFoldDB" id="A0AAF3EM58"/>
<evidence type="ECO:0000313" key="1">
    <source>
        <dbReference type="Proteomes" id="UP000887575"/>
    </source>
</evidence>
<organism evidence="1 2">
    <name type="scientific">Mesorhabditis belari</name>
    <dbReference type="NCBI Taxonomy" id="2138241"/>
    <lineage>
        <taxon>Eukaryota</taxon>
        <taxon>Metazoa</taxon>
        <taxon>Ecdysozoa</taxon>
        <taxon>Nematoda</taxon>
        <taxon>Chromadorea</taxon>
        <taxon>Rhabditida</taxon>
        <taxon>Rhabditina</taxon>
        <taxon>Rhabditomorpha</taxon>
        <taxon>Rhabditoidea</taxon>
        <taxon>Rhabditidae</taxon>
        <taxon>Mesorhabditinae</taxon>
        <taxon>Mesorhabditis</taxon>
    </lineage>
</organism>
<accession>A0AAF3EM58</accession>
<sequence length="135" mass="15707">MAMCIKCLAEKGNLLKENWSHQCKCNKCYNPARPSYYIQDLLNQLEFDETKNGYVLVKEVTIPKCPICHEEYAMVDHFRVSEIIKYDPMGDSSDRLKQFVPDIPTSCLFVPGLFQTEKFKAMQGKGKLRDYQKLK</sequence>
<dbReference type="Proteomes" id="UP000887575">
    <property type="component" value="Unassembled WGS sequence"/>
</dbReference>